<keyword evidence="1" id="KW-0472">Membrane</keyword>
<evidence type="ECO:0000256" key="1">
    <source>
        <dbReference type="SAM" id="Phobius"/>
    </source>
</evidence>
<dbReference type="AlphaFoldDB" id="A0A8J9VKJ3"/>
<dbReference type="EMBL" id="OV696686">
    <property type="protein sequence ID" value="CAH1229229.1"/>
    <property type="molecule type" value="Genomic_DNA"/>
</dbReference>
<accession>A0A8J9VKJ3</accession>
<proteinExistence type="predicted"/>
<keyword evidence="1" id="KW-1133">Transmembrane helix</keyword>
<evidence type="ECO:0000313" key="2">
    <source>
        <dbReference type="EMBL" id="CAH1229229.1"/>
    </source>
</evidence>
<evidence type="ECO:0000313" key="3">
    <source>
        <dbReference type="Proteomes" id="UP000838412"/>
    </source>
</evidence>
<sequence length="97" mass="10609">MVVPKRSHVCTETHFCAAATMTNPNPAPLGMLGNTFLAMFVLMTSSAVISAILLLACFARNLCKRRWPTPIIYEKKGDPGSVISMDYIENHPNVTAL</sequence>
<name>A0A8J9VKJ3_BRALA</name>
<gene>
    <name evidence="2" type="primary">Hypp231</name>
    <name evidence="2" type="ORF">BLAG_LOCUS803</name>
</gene>
<feature type="transmembrane region" description="Helical" evidence="1">
    <location>
        <begin position="36"/>
        <end position="58"/>
    </location>
</feature>
<protein>
    <submittedName>
        <fullName evidence="2">Hypp231 protein</fullName>
    </submittedName>
</protein>
<dbReference type="Proteomes" id="UP000838412">
    <property type="component" value="Chromosome 1"/>
</dbReference>
<reference evidence="2" key="1">
    <citation type="submission" date="2022-01" db="EMBL/GenBank/DDBJ databases">
        <authorList>
            <person name="Braso-Vives M."/>
        </authorList>
    </citation>
    <scope>NUCLEOTIDE SEQUENCE</scope>
</reference>
<organism evidence="2 3">
    <name type="scientific">Branchiostoma lanceolatum</name>
    <name type="common">Common lancelet</name>
    <name type="synonym">Amphioxus lanceolatum</name>
    <dbReference type="NCBI Taxonomy" id="7740"/>
    <lineage>
        <taxon>Eukaryota</taxon>
        <taxon>Metazoa</taxon>
        <taxon>Chordata</taxon>
        <taxon>Cephalochordata</taxon>
        <taxon>Leptocardii</taxon>
        <taxon>Amphioxiformes</taxon>
        <taxon>Branchiostomatidae</taxon>
        <taxon>Branchiostoma</taxon>
    </lineage>
</organism>
<keyword evidence="1" id="KW-0812">Transmembrane</keyword>
<keyword evidence="3" id="KW-1185">Reference proteome</keyword>